<sequence>MLINLHIYLEAVADVQEVDSDATSSTIHKDNNSVNVGGLVSIGFQRTIRVPDNDKVQALPLAWDLSDYCALISKQEITTHSIHSNVGKCADRLPKSVISKGGVFLSMYQKEAMWMSFLSADPCALKVSVGGINALTGTPQGVSAIGKQDYLPLGNAHGQLWLDGISTTPGIVRQFVAVPLGHNHTVEGQLTGREVRFGVEMACSNRADGCLTQTEGGIQIDVFPKYPTSVSFIKTGEALCLYNTPRELGLVENDFLKMLD</sequence>
<dbReference type="InParanoid" id="B0DPY7"/>
<dbReference type="EMBL" id="DS547125">
    <property type="protein sequence ID" value="EDR03197.1"/>
    <property type="molecule type" value="Genomic_DNA"/>
</dbReference>
<gene>
    <name evidence="1" type="ORF">LACBIDRAFT_307365</name>
</gene>
<evidence type="ECO:0000313" key="2">
    <source>
        <dbReference type="Proteomes" id="UP000001194"/>
    </source>
</evidence>
<dbReference type="KEGG" id="lbc:LACBIDRAFT_307365"/>
<reference evidence="1 2" key="1">
    <citation type="journal article" date="2008" name="Nature">
        <title>The genome of Laccaria bicolor provides insights into mycorrhizal symbiosis.</title>
        <authorList>
            <person name="Martin F."/>
            <person name="Aerts A."/>
            <person name="Ahren D."/>
            <person name="Brun A."/>
            <person name="Danchin E.G.J."/>
            <person name="Duchaussoy F."/>
            <person name="Gibon J."/>
            <person name="Kohler A."/>
            <person name="Lindquist E."/>
            <person name="Pereda V."/>
            <person name="Salamov A."/>
            <person name="Shapiro H.J."/>
            <person name="Wuyts J."/>
            <person name="Blaudez D."/>
            <person name="Buee M."/>
            <person name="Brokstein P."/>
            <person name="Canbaeck B."/>
            <person name="Cohen D."/>
            <person name="Courty P.E."/>
            <person name="Coutinho P.M."/>
            <person name="Delaruelle C."/>
            <person name="Detter J.C."/>
            <person name="Deveau A."/>
            <person name="DiFazio S."/>
            <person name="Duplessis S."/>
            <person name="Fraissinet-Tachet L."/>
            <person name="Lucic E."/>
            <person name="Frey-Klett P."/>
            <person name="Fourrey C."/>
            <person name="Feussner I."/>
            <person name="Gay G."/>
            <person name="Grimwood J."/>
            <person name="Hoegger P.J."/>
            <person name="Jain P."/>
            <person name="Kilaru S."/>
            <person name="Labbe J."/>
            <person name="Lin Y.C."/>
            <person name="Legue V."/>
            <person name="Le Tacon F."/>
            <person name="Marmeisse R."/>
            <person name="Melayah D."/>
            <person name="Montanini B."/>
            <person name="Muratet M."/>
            <person name="Nehls U."/>
            <person name="Niculita-Hirzel H."/>
            <person name="Oudot-Le Secq M.P."/>
            <person name="Peter M."/>
            <person name="Quesneville H."/>
            <person name="Rajashekar B."/>
            <person name="Reich M."/>
            <person name="Rouhier N."/>
            <person name="Schmutz J."/>
            <person name="Yin T."/>
            <person name="Chalot M."/>
            <person name="Henrissat B."/>
            <person name="Kuees U."/>
            <person name="Lucas S."/>
            <person name="Van de Peer Y."/>
            <person name="Podila G.K."/>
            <person name="Polle A."/>
            <person name="Pukkila P.J."/>
            <person name="Richardson P.M."/>
            <person name="Rouze P."/>
            <person name="Sanders I.R."/>
            <person name="Stajich J.E."/>
            <person name="Tunlid A."/>
            <person name="Tuskan G."/>
            <person name="Grigoriev I.V."/>
        </authorList>
    </citation>
    <scope>NUCLEOTIDE SEQUENCE [LARGE SCALE GENOMIC DNA]</scope>
    <source>
        <strain evidence="2">S238N-H82 / ATCC MYA-4686</strain>
    </source>
</reference>
<dbReference type="GeneID" id="6081797"/>
<dbReference type="OrthoDB" id="3058199at2759"/>
<accession>B0DPY7</accession>
<dbReference type="RefSeq" id="XP_001885993.1">
    <property type="nucleotide sequence ID" value="XM_001885958.1"/>
</dbReference>
<protein>
    <submittedName>
        <fullName evidence="1">Predicted protein</fullName>
    </submittedName>
</protein>
<dbReference type="AlphaFoldDB" id="B0DPY7"/>
<evidence type="ECO:0000313" key="1">
    <source>
        <dbReference type="EMBL" id="EDR03197.1"/>
    </source>
</evidence>
<organism evidence="2">
    <name type="scientific">Laccaria bicolor (strain S238N-H82 / ATCC MYA-4686)</name>
    <name type="common">Bicoloured deceiver</name>
    <name type="synonym">Laccaria laccata var. bicolor</name>
    <dbReference type="NCBI Taxonomy" id="486041"/>
    <lineage>
        <taxon>Eukaryota</taxon>
        <taxon>Fungi</taxon>
        <taxon>Dikarya</taxon>
        <taxon>Basidiomycota</taxon>
        <taxon>Agaricomycotina</taxon>
        <taxon>Agaricomycetes</taxon>
        <taxon>Agaricomycetidae</taxon>
        <taxon>Agaricales</taxon>
        <taxon>Agaricineae</taxon>
        <taxon>Hydnangiaceae</taxon>
        <taxon>Laccaria</taxon>
    </lineage>
</organism>
<keyword evidence="2" id="KW-1185">Reference proteome</keyword>
<dbReference type="STRING" id="486041.B0DPY7"/>
<name>B0DPY7_LACBS</name>
<dbReference type="HOGENOM" id="CLU_093545_0_0_1"/>
<proteinExistence type="predicted"/>
<dbReference type="Proteomes" id="UP000001194">
    <property type="component" value="Unassembled WGS sequence"/>
</dbReference>